<dbReference type="Pfam" id="PF02453">
    <property type="entry name" value="Reticulon"/>
    <property type="match status" value="1"/>
</dbReference>
<dbReference type="PROSITE" id="PS50845">
    <property type="entry name" value="RETICULON"/>
    <property type="match status" value="1"/>
</dbReference>
<comment type="subcellular location">
    <subcellularLocation>
        <location evidence="1 6">Endoplasmic reticulum membrane</location>
        <topology evidence="1 6">Multi-pass membrane protein</topology>
    </subcellularLocation>
</comment>
<dbReference type="OMA" id="ICATTIN"/>
<evidence type="ECO:0000256" key="6">
    <source>
        <dbReference type="RuleBase" id="RU363132"/>
    </source>
</evidence>
<feature type="domain" description="Reticulon" evidence="8">
    <location>
        <begin position="72"/>
        <end position="243"/>
    </location>
</feature>
<dbReference type="EnsemblPlants" id="novel_model_6831_5bd9a17a">
    <property type="protein sequence ID" value="cds.novel_model_6831_5bd9a17a"/>
    <property type="gene ID" value="novel_gene_3605_5bd9a17a"/>
</dbReference>
<dbReference type="AlphaFoldDB" id="A0A803R9U6"/>
<evidence type="ECO:0000313" key="9">
    <source>
        <dbReference type="EnsemblPlants" id="cds.novel_model_6831_5bd9a17a"/>
    </source>
</evidence>
<evidence type="ECO:0000313" key="10">
    <source>
        <dbReference type="Proteomes" id="UP000596661"/>
    </source>
</evidence>
<feature type="transmembrane region" description="Helical" evidence="6">
    <location>
        <begin position="177"/>
        <end position="207"/>
    </location>
</feature>
<dbReference type="InterPro" id="IPR045064">
    <property type="entry name" value="Reticulon-like"/>
</dbReference>
<feature type="region of interest" description="Disordered" evidence="7">
    <location>
        <begin position="23"/>
        <end position="47"/>
    </location>
</feature>
<evidence type="ECO:0000256" key="5">
    <source>
        <dbReference type="ARBA" id="ARBA00023136"/>
    </source>
</evidence>
<sequence>MAEHTESAEAKSESLIEKITEKIHGHGDSSSSSSDSESEQVKPESPSSVKTKIFRLFGRERPVHQVFGGGKPADVLLWRNKKISASFLGSVTAAWIFFELLEYHLLTLVCHILIAALGLLFLWSKAHTFINKSPPRIPQVQIPEDPFLQVVSALTIEINRGFAVLRDIASGKDLKKFLMIIAGFWVLSIVGSWCNFLTLFYIAVILLHTLPVLYEKYEDKIDPLAEKATFELKKQYVVLDAKVLTCDDAKSFSLIISSVSSYSICATTINGCLPLSFWLGLVFGDCGFSFPFKL</sequence>
<name>A0A803R9U6_CANSA</name>
<keyword evidence="5 6" id="KW-0472">Membrane</keyword>
<accession>A0A803R9U6</accession>
<dbReference type="GO" id="GO:0005789">
    <property type="term" value="C:endoplasmic reticulum membrane"/>
    <property type="evidence" value="ECO:0007669"/>
    <property type="project" value="UniProtKB-SubCell"/>
</dbReference>
<evidence type="ECO:0000259" key="8">
    <source>
        <dbReference type="PROSITE" id="PS50845"/>
    </source>
</evidence>
<feature type="transmembrane region" description="Helical" evidence="6">
    <location>
        <begin position="104"/>
        <end position="123"/>
    </location>
</feature>
<protein>
    <recommendedName>
        <fullName evidence="6">Reticulon-like protein</fullName>
    </recommendedName>
</protein>
<evidence type="ECO:0000256" key="2">
    <source>
        <dbReference type="ARBA" id="ARBA00022692"/>
    </source>
</evidence>
<reference evidence="9" key="1">
    <citation type="submission" date="2021-03" db="UniProtKB">
        <authorList>
            <consortium name="EnsemblPlants"/>
        </authorList>
    </citation>
    <scope>IDENTIFICATION</scope>
</reference>
<dbReference type="PANTHER" id="PTHR10994">
    <property type="entry name" value="RETICULON"/>
    <property type="match status" value="1"/>
</dbReference>
<keyword evidence="2 6" id="KW-0812">Transmembrane</keyword>
<dbReference type="Proteomes" id="UP000596661">
    <property type="component" value="Unassembled WGS sequence"/>
</dbReference>
<proteinExistence type="predicted"/>
<evidence type="ECO:0000256" key="3">
    <source>
        <dbReference type="ARBA" id="ARBA00022824"/>
    </source>
</evidence>
<gene>
    <name evidence="9" type="primary">LOC115702091</name>
</gene>
<dbReference type="InterPro" id="IPR003388">
    <property type="entry name" value="Reticulon"/>
</dbReference>
<evidence type="ECO:0000256" key="4">
    <source>
        <dbReference type="ARBA" id="ARBA00022989"/>
    </source>
</evidence>
<evidence type="ECO:0000256" key="7">
    <source>
        <dbReference type="SAM" id="MobiDB-lite"/>
    </source>
</evidence>
<dbReference type="PANTHER" id="PTHR10994:SF193">
    <property type="entry name" value="RETICULON-LIKE PROTEIN"/>
    <property type="match status" value="1"/>
</dbReference>
<keyword evidence="10" id="KW-1185">Reference proteome</keyword>
<organism evidence="9 10">
    <name type="scientific">Cannabis sativa</name>
    <name type="common">Hemp</name>
    <name type="synonym">Marijuana</name>
    <dbReference type="NCBI Taxonomy" id="3483"/>
    <lineage>
        <taxon>Eukaryota</taxon>
        <taxon>Viridiplantae</taxon>
        <taxon>Streptophyta</taxon>
        <taxon>Embryophyta</taxon>
        <taxon>Tracheophyta</taxon>
        <taxon>Spermatophyta</taxon>
        <taxon>Magnoliopsida</taxon>
        <taxon>eudicotyledons</taxon>
        <taxon>Gunneridae</taxon>
        <taxon>Pentapetalae</taxon>
        <taxon>rosids</taxon>
        <taxon>fabids</taxon>
        <taxon>Rosales</taxon>
        <taxon>Cannabaceae</taxon>
        <taxon>Cannabis</taxon>
    </lineage>
</organism>
<dbReference type="GO" id="GO:0009617">
    <property type="term" value="P:response to bacterium"/>
    <property type="evidence" value="ECO:0007669"/>
    <property type="project" value="InterPro"/>
</dbReference>
<dbReference type="Gramene" id="novel_model_6831_5bd9a17a">
    <property type="protein sequence ID" value="cds.novel_model_6831_5bd9a17a"/>
    <property type="gene ID" value="novel_gene_3605_5bd9a17a"/>
</dbReference>
<keyword evidence="3 6" id="KW-0256">Endoplasmic reticulum</keyword>
<keyword evidence="4 6" id="KW-1133">Transmembrane helix</keyword>
<evidence type="ECO:0000256" key="1">
    <source>
        <dbReference type="ARBA" id="ARBA00004477"/>
    </source>
</evidence>